<dbReference type="EMBL" id="CP012850">
    <property type="protein sequence ID" value="ALI36107.1"/>
    <property type="molecule type" value="Genomic_DNA"/>
</dbReference>
<accession>A0A654LYP6</accession>
<dbReference type="InterPro" id="IPR029001">
    <property type="entry name" value="ITPase-like_fam"/>
</dbReference>
<dbReference type="GO" id="GO:0047429">
    <property type="term" value="F:nucleoside triphosphate diphosphatase activity"/>
    <property type="evidence" value="ECO:0007669"/>
    <property type="project" value="UniProtKB-EC"/>
</dbReference>
<dbReference type="Gene3D" id="3.90.950.10">
    <property type="match status" value="1"/>
</dbReference>
<comment type="similarity">
    <text evidence="1 3">Belongs to the HAM1 NTPase family.</text>
</comment>
<dbReference type="GO" id="GO:0009143">
    <property type="term" value="P:nucleoside triphosphate catabolic process"/>
    <property type="evidence" value="ECO:0007669"/>
    <property type="project" value="InterPro"/>
</dbReference>
<protein>
    <submittedName>
        <fullName evidence="4">Non-canonical purine NTP pyrophosphatase</fullName>
        <ecNumber evidence="4">3.6.1.9</ecNumber>
    </submittedName>
</protein>
<evidence type="ECO:0000256" key="3">
    <source>
        <dbReference type="RuleBase" id="RU003781"/>
    </source>
</evidence>
<dbReference type="GO" id="GO:0005737">
    <property type="term" value="C:cytoplasm"/>
    <property type="evidence" value="ECO:0007669"/>
    <property type="project" value="TreeGrafter"/>
</dbReference>
<dbReference type="PANTHER" id="PTHR11067">
    <property type="entry name" value="INOSINE TRIPHOSPHATE PYROPHOSPHATASE/HAM1 PROTEIN"/>
    <property type="match status" value="1"/>
</dbReference>
<dbReference type="GeneID" id="60421895"/>
<dbReference type="EC" id="3.6.1.9" evidence="4"/>
<name>A0A654LYP6_9ARCH</name>
<dbReference type="Pfam" id="PF01725">
    <property type="entry name" value="Ham1p_like"/>
    <property type="match status" value="1"/>
</dbReference>
<proteinExistence type="inferred from homology"/>
<evidence type="ECO:0000313" key="4">
    <source>
        <dbReference type="EMBL" id="ALI36107.1"/>
    </source>
</evidence>
<dbReference type="NCBIfam" id="TIGR00042">
    <property type="entry name" value="RdgB/HAM1 family non-canonical purine NTP pyrophosphatase"/>
    <property type="match status" value="1"/>
</dbReference>
<organism evidence="4 5">
    <name type="scientific">Candidatus Nitrosocosmicus oleophilus</name>
    <dbReference type="NCBI Taxonomy" id="1353260"/>
    <lineage>
        <taxon>Archaea</taxon>
        <taxon>Nitrososphaerota</taxon>
        <taxon>Nitrososphaeria</taxon>
        <taxon>Nitrososphaerales</taxon>
        <taxon>Nitrososphaeraceae</taxon>
        <taxon>Candidatus Nitrosocosmicus</taxon>
    </lineage>
</organism>
<sequence length="183" mass="20857">MDFASSNINKYNEINHLVSARKNSFEVTFRMMELKEIQSDSLLEVAENKVLQAFRINKKEIFVEDDGLFIEALKDFPGVYSSYVNKTIGNVGILDLLGNKVNRNASFKSIIAFHDGNKIELFTGEIKGKIGFELTTGGWGFDPIFIPENSDLTFGQMDMKTKNQISHRKVALDRFLKWYQSQG</sequence>
<gene>
    <name evidence="4" type="ORF">NMY3_01904</name>
</gene>
<evidence type="ECO:0000313" key="5">
    <source>
        <dbReference type="Proteomes" id="UP000058925"/>
    </source>
</evidence>
<dbReference type="RefSeq" id="WP_196815440.1">
    <property type="nucleotide sequence ID" value="NZ_CP012850.1"/>
</dbReference>
<dbReference type="OrthoDB" id="372108at2157"/>
<dbReference type="SUPFAM" id="SSF52972">
    <property type="entry name" value="ITPase-like"/>
    <property type="match status" value="1"/>
</dbReference>
<dbReference type="PANTHER" id="PTHR11067:SF9">
    <property type="entry name" value="INOSINE TRIPHOSPHATE PYROPHOSPHATASE"/>
    <property type="match status" value="1"/>
</dbReference>
<keyword evidence="5" id="KW-1185">Reference proteome</keyword>
<dbReference type="KEGG" id="taa:NMY3_01904"/>
<evidence type="ECO:0000256" key="1">
    <source>
        <dbReference type="ARBA" id="ARBA00008023"/>
    </source>
</evidence>
<dbReference type="AlphaFoldDB" id="A0A654LYP6"/>
<dbReference type="InterPro" id="IPR002637">
    <property type="entry name" value="RdgB/HAM1"/>
</dbReference>
<evidence type="ECO:0000256" key="2">
    <source>
        <dbReference type="ARBA" id="ARBA00022801"/>
    </source>
</evidence>
<keyword evidence="2 3" id="KW-0378">Hydrolase</keyword>
<dbReference type="CDD" id="cd00515">
    <property type="entry name" value="HAM1"/>
    <property type="match status" value="1"/>
</dbReference>
<dbReference type="Proteomes" id="UP000058925">
    <property type="component" value="Chromosome"/>
</dbReference>
<reference evidence="5" key="1">
    <citation type="submission" date="2015-10" db="EMBL/GenBank/DDBJ databases">
        <title>Niche specialization of a soil ammonia-oxidizing archaeon, Candidatus Nitrosocosmicus oleophilus.</title>
        <authorList>
            <person name="Jung M.-Y."/>
            <person name="Rhee S.-K."/>
        </authorList>
    </citation>
    <scope>NUCLEOTIDE SEQUENCE [LARGE SCALE GENOMIC DNA]</scope>
    <source>
        <strain evidence="5">MY3</strain>
    </source>
</reference>